<feature type="domain" description="Potassium channel" evidence="2">
    <location>
        <begin position="68"/>
        <end position="134"/>
    </location>
</feature>
<keyword evidence="4" id="KW-1185">Reference proteome</keyword>
<proteinExistence type="predicted"/>
<dbReference type="InterPro" id="IPR013099">
    <property type="entry name" value="K_chnl_dom"/>
</dbReference>
<dbReference type="Proteomes" id="UP000051870">
    <property type="component" value="Unassembled WGS sequence"/>
</dbReference>
<dbReference type="GO" id="GO:0034220">
    <property type="term" value="P:monoatomic ion transmembrane transport"/>
    <property type="evidence" value="ECO:0007669"/>
    <property type="project" value="UniProtKB-KW"/>
</dbReference>
<keyword evidence="3" id="KW-0813">Transport</keyword>
<keyword evidence="3" id="KW-0407">Ion channel</keyword>
<dbReference type="EMBL" id="CYTW01000001">
    <property type="protein sequence ID" value="CUJ83056.1"/>
    <property type="molecule type" value="Genomic_DNA"/>
</dbReference>
<dbReference type="Pfam" id="PF07885">
    <property type="entry name" value="Ion_trans_2"/>
    <property type="match status" value="1"/>
</dbReference>
<reference evidence="4" key="1">
    <citation type="submission" date="2015-09" db="EMBL/GenBank/DDBJ databases">
        <authorList>
            <person name="Rodrigo-Torres Lidia"/>
            <person name="Arahal R.David."/>
        </authorList>
    </citation>
    <scope>NUCLEOTIDE SEQUENCE [LARGE SCALE GENOMIC DNA]</scope>
    <source>
        <strain evidence="4">CECT 7735</strain>
    </source>
</reference>
<keyword evidence="1" id="KW-0812">Transmembrane</keyword>
<evidence type="ECO:0000256" key="1">
    <source>
        <dbReference type="SAM" id="Phobius"/>
    </source>
</evidence>
<dbReference type="AlphaFoldDB" id="A0A0P1I0G2"/>
<keyword evidence="1" id="KW-0472">Membrane</keyword>
<feature type="transmembrane region" description="Helical" evidence="1">
    <location>
        <begin position="48"/>
        <end position="71"/>
    </location>
</feature>
<evidence type="ECO:0000313" key="4">
    <source>
        <dbReference type="Proteomes" id="UP000051870"/>
    </source>
</evidence>
<dbReference type="RefSeq" id="WP_058309497.1">
    <property type="nucleotide sequence ID" value="NZ_CANLZE010000005.1"/>
</dbReference>
<gene>
    <name evidence="3" type="ORF">PH7735_00223</name>
</gene>
<keyword evidence="1" id="KW-1133">Transmembrane helix</keyword>
<keyword evidence="3" id="KW-0406">Ion transport</keyword>
<protein>
    <submittedName>
        <fullName evidence="3">Voltage-gated potassium channel</fullName>
    </submittedName>
</protein>
<organism evidence="3 4">
    <name type="scientific">Shimia thalassica</name>
    <dbReference type="NCBI Taxonomy" id="1715693"/>
    <lineage>
        <taxon>Bacteria</taxon>
        <taxon>Pseudomonadati</taxon>
        <taxon>Pseudomonadota</taxon>
        <taxon>Alphaproteobacteria</taxon>
        <taxon>Rhodobacterales</taxon>
        <taxon>Roseobacteraceae</taxon>
    </lineage>
</organism>
<dbReference type="Gene3D" id="1.10.287.70">
    <property type="match status" value="1"/>
</dbReference>
<name>A0A0P1I0G2_9RHOB</name>
<feature type="transmembrane region" description="Helical" evidence="1">
    <location>
        <begin position="6"/>
        <end position="28"/>
    </location>
</feature>
<accession>A0A0P1I0G2</accession>
<dbReference type="GeneID" id="83879322"/>
<evidence type="ECO:0000259" key="2">
    <source>
        <dbReference type="Pfam" id="PF07885"/>
    </source>
</evidence>
<evidence type="ECO:0000313" key="3">
    <source>
        <dbReference type="EMBL" id="CUJ83056.1"/>
    </source>
</evidence>
<sequence length="151" mass="16553">MTLTWQLIWGSFFLALCAVIHVVAIAYLTTIAERFSDHVRRNRPFVRLVTVVGAAFIWITLSHTIQVWIWAKAFLVMGVLEDLNSALYFALVTYSTVGYGDVVLGTGTRIFGTMAGVSGVLSLGVSTAFLVALLGRLLPEAKGYAESTRHK</sequence>
<dbReference type="SUPFAM" id="SSF81324">
    <property type="entry name" value="Voltage-gated potassium channels"/>
    <property type="match status" value="1"/>
</dbReference>
<feature type="transmembrane region" description="Helical" evidence="1">
    <location>
        <begin position="86"/>
        <end position="104"/>
    </location>
</feature>
<dbReference type="STRING" id="1715693.PH7735_00223"/>
<feature type="transmembrane region" description="Helical" evidence="1">
    <location>
        <begin position="111"/>
        <end position="134"/>
    </location>
</feature>